<reference evidence="1 2" key="1">
    <citation type="journal article" date="2018" name="Cell">
        <title>The Chara Genome: Secondary Complexity and Implications for Plant Terrestrialization.</title>
        <authorList>
            <person name="Nishiyama T."/>
            <person name="Sakayama H."/>
            <person name="Vries J.D."/>
            <person name="Buschmann H."/>
            <person name="Saint-Marcoux D."/>
            <person name="Ullrich K.K."/>
            <person name="Haas F.B."/>
            <person name="Vanderstraeten L."/>
            <person name="Becker D."/>
            <person name="Lang D."/>
            <person name="Vosolsobe S."/>
            <person name="Rombauts S."/>
            <person name="Wilhelmsson P.K.I."/>
            <person name="Janitza P."/>
            <person name="Kern R."/>
            <person name="Heyl A."/>
            <person name="Rumpler F."/>
            <person name="Villalobos L.I.A.C."/>
            <person name="Clay J.M."/>
            <person name="Skokan R."/>
            <person name="Toyoda A."/>
            <person name="Suzuki Y."/>
            <person name="Kagoshima H."/>
            <person name="Schijlen E."/>
            <person name="Tajeshwar N."/>
            <person name="Catarino B."/>
            <person name="Hetherington A.J."/>
            <person name="Saltykova A."/>
            <person name="Bonnot C."/>
            <person name="Breuninger H."/>
            <person name="Symeonidi A."/>
            <person name="Radhakrishnan G.V."/>
            <person name="Van Nieuwerburgh F."/>
            <person name="Deforce D."/>
            <person name="Chang C."/>
            <person name="Karol K.G."/>
            <person name="Hedrich R."/>
            <person name="Ulvskov P."/>
            <person name="Glockner G."/>
            <person name="Delwiche C.F."/>
            <person name="Petrasek J."/>
            <person name="Van de Peer Y."/>
            <person name="Friml J."/>
            <person name="Beilby M."/>
            <person name="Dolan L."/>
            <person name="Kohara Y."/>
            <person name="Sugano S."/>
            <person name="Fujiyama A."/>
            <person name="Delaux P.-M."/>
            <person name="Quint M."/>
            <person name="TheiBen G."/>
            <person name="Hagemann M."/>
            <person name="Harholt J."/>
            <person name="Dunand C."/>
            <person name="Zachgo S."/>
            <person name="Langdale J."/>
            <person name="Maumus F."/>
            <person name="Straeten D.V.D."/>
            <person name="Gould S.B."/>
            <person name="Rensing S.A."/>
        </authorList>
    </citation>
    <scope>NUCLEOTIDE SEQUENCE [LARGE SCALE GENOMIC DNA]</scope>
    <source>
        <strain evidence="1 2">S276</strain>
    </source>
</reference>
<organism evidence="1 2">
    <name type="scientific">Chara braunii</name>
    <name type="common">Braun's stonewort</name>
    <dbReference type="NCBI Taxonomy" id="69332"/>
    <lineage>
        <taxon>Eukaryota</taxon>
        <taxon>Viridiplantae</taxon>
        <taxon>Streptophyta</taxon>
        <taxon>Charophyceae</taxon>
        <taxon>Charales</taxon>
        <taxon>Characeae</taxon>
        <taxon>Chara</taxon>
    </lineage>
</organism>
<feature type="non-terminal residue" evidence="1">
    <location>
        <position position="1"/>
    </location>
</feature>
<comment type="caution">
    <text evidence="1">The sequence shown here is derived from an EMBL/GenBank/DDBJ whole genome shotgun (WGS) entry which is preliminary data.</text>
</comment>
<keyword evidence="2" id="KW-1185">Reference proteome</keyword>
<accession>A0A388L5E5</accession>
<evidence type="ECO:0000313" key="2">
    <source>
        <dbReference type="Proteomes" id="UP000265515"/>
    </source>
</evidence>
<evidence type="ECO:0000313" key="1">
    <source>
        <dbReference type="EMBL" id="GBG77524.1"/>
    </source>
</evidence>
<dbReference type="Proteomes" id="UP000265515">
    <property type="component" value="Unassembled WGS sequence"/>
</dbReference>
<dbReference type="AlphaFoldDB" id="A0A388L5E5"/>
<proteinExistence type="predicted"/>
<dbReference type="Gramene" id="GBG77524">
    <property type="protein sequence ID" value="GBG77524"/>
    <property type="gene ID" value="CBR_g23968"/>
</dbReference>
<dbReference type="EMBL" id="BFEA01000269">
    <property type="protein sequence ID" value="GBG77524.1"/>
    <property type="molecule type" value="Genomic_DNA"/>
</dbReference>
<sequence>QGAQEVPCAITRYLHALTLAQSSGGVPVPNVLLGPSATLQIAKMLSLEQPSTNIAPLSDLATNPHMCAGCVSCDLCRLIVKTVAWQQQHV</sequence>
<name>A0A388L5E5_CHABU</name>
<protein>
    <submittedName>
        <fullName evidence="1">Uncharacterized protein</fullName>
    </submittedName>
</protein>
<gene>
    <name evidence="1" type="ORF">CBR_g23968</name>
</gene>